<sequence>MNTLQKDYSSSIIDDYKSFYKTPTVSLELPHEIWPPNGNDSELLDIGNQRNLDIRIAGKSGPIKVFEDSFLSFLENKVKYGITFNSGTSALLASYFSLDLTEGDEVIGPVLTYHAALSPLFLLRLKPVLADVQQTTRCIDPLDIERKITEKTKAITVVHQWGHPADLDAIIKLCEKYNLKLVEDCSHAHGSKYKGKLCGTFGDVAAFSLQANKMIYAGEGGILVTNNEDIHDKATLLGHYRDRSKNEIKNAELQKYWVTGFGQKLRMSPFNAIVAKYSLNNFEKNMSGRHACLNYFNKKLSAFDFIEPHFVDDSVDMGAWYGFKPLYHSDKLNNIDKSIFIKLLQMEGLEISDPSAPLLSTTPLYNNGLNPLFNIPQESNSYDGFINADYISKSGLSLPTFYEPDIHIPLIDKYIEAIEKVSNFLKSY</sequence>
<dbReference type="RefSeq" id="WP_125316798.1">
    <property type="nucleotide sequence ID" value="NZ_BKQF01000048.1"/>
</dbReference>
<reference evidence="4 5" key="1">
    <citation type="submission" date="2018-08" db="EMBL/GenBank/DDBJ databases">
        <title>Analysis of the genomic diversity of Mexican Acinetobacter haemolyticus clinical isolates.</title>
        <authorList>
            <person name="Castro-Jaimes S."/>
            <person name="Cevallos M.A."/>
        </authorList>
    </citation>
    <scope>NUCLEOTIDE SEQUENCE [LARGE SCALE GENOMIC DNA]</scope>
    <source>
        <strain evidence="4 5">AN43</strain>
    </source>
</reference>
<evidence type="ECO:0000256" key="2">
    <source>
        <dbReference type="ARBA" id="ARBA00037999"/>
    </source>
</evidence>
<organism evidence="4 5">
    <name type="scientific">Acinetobacter haemolyticus</name>
    <dbReference type="NCBI Taxonomy" id="29430"/>
    <lineage>
        <taxon>Bacteria</taxon>
        <taxon>Pseudomonadati</taxon>
        <taxon>Pseudomonadota</taxon>
        <taxon>Gammaproteobacteria</taxon>
        <taxon>Moraxellales</taxon>
        <taxon>Moraxellaceae</taxon>
        <taxon>Acinetobacter</taxon>
    </lineage>
</organism>
<dbReference type="Proteomes" id="UP000463868">
    <property type="component" value="Chromosome"/>
</dbReference>
<gene>
    <name evidence="4" type="ORF">AhaeAN43_11460</name>
</gene>
<dbReference type="Gene3D" id="3.90.1150.10">
    <property type="entry name" value="Aspartate Aminotransferase, domain 1"/>
    <property type="match status" value="1"/>
</dbReference>
<dbReference type="Pfam" id="PF01041">
    <property type="entry name" value="DegT_DnrJ_EryC1"/>
    <property type="match status" value="1"/>
</dbReference>
<evidence type="ECO:0000313" key="5">
    <source>
        <dbReference type="Proteomes" id="UP000463868"/>
    </source>
</evidence>
<dbReference type="GO" id="GO:0008483">
    <property type="term" value="F:transaminase activity"/>
    <property type="evidence" value="ECO:0007669"/>
    <property type="project" value="UniProtKB-KW"/>
</dbReference>
<name>A0A6L9E665_ACIHA</name>
<dbReference type="PANTHER" id="PTHR30244:SF34">
    <property type="entry name" value="DTDP-4-AMINO-4,6-DIDEOXYGALACTOSE TRANSAMINASE"/>
    <property type="match status" value="1"/>
</dbReference>
<dbReference type="AlphaFoldDB" id="A0A6L9E665"/>
<dbReference type="Gene3D" id="3.40.640.10">
    <property type="entry name" value="Type I PLP-dependent aspartate aminotransferase-like (Major domain)"/>
    <property type="match status" value="1"/>
</dbReference>
<dbReference type="GO" id="GO:0000271">
    <property type="term" value="P:polysaccharide biosynthetic process"/>
    <property type="evidence" value="ECO:0007669"/>
    <property type="project" value="TreeGrafter"/>
</dbReference>
<dbReference type="SUPFAM" id="SSF53383">
    <property type="entry name" value="PLP-dependent transferases"/>
    <property type="match status" value="1"/>
</dbReference>
<accession>A0A6L9E665</accession>
<protein>
    <submittedName>
        <fullName evidence="4">DegT/DnrJ/EryC1/StrS family aminotransferase</fullName>
    </submittedName>
</protein>
<keyword evidence="4" id="KW-0808">Transferase</keyword>
<evidence type="ECO:0000313" key="4">
    <source>
        <dbReference type="EMBL" id="QHI13946.1"/>
    </source>
</evidence>
<proteinExistence type="inferred from homology"/>
<evidence type="ECO:0000256" key="1">
    <source>
        <dbReference type="ARBA" id="ARBA00022898"/>
    </source>
</evidence>
<dbReference type="CDD" id="cd00616">
    <property type="entry name" value="AHBA_syn"/>
    <property type="match status" value="1"/>
</dbReference>
<comment type="similarity">
    <text evidence="2 3">Belongs to the DegT/DnrJ/EryC1 family.</text>
</comment>
<dbReference type="GO" id="GO:0030170">
    <property type="term" value="F:pyridoxal phosphate binding"/>
    <property type="evidence" value="ECO:0007669"/>
    <property type="project" value="TreeGrafter"/>
</dbReference>
<keyword evidence="1 3" id="KW-0663">Pyridoxal phosphate</keyword>
<dbReference type="InterPro" id="IPR015424">
    <property type="entry name" value="PyrdxlP-dep_Trfase"/>
</dbReference>
<dbReference type="InterPro" id="IPR015421">
    <property type="entry name" value="PyrdxlP-dep_Trfase_major"/>
</dbReference>
<dbReference type="EMBL" id="CP031976">
    <property type="protein sequence ID" value="QHI13946.1"/>
    <property type="molecule type" value="Genomic_DNA"/>
</dbReference>
<keyword evidence="4" id="KW-0032">Aminotransferase</keyword>
<dbReference type="PANTHER" id="PTHR30244">
    <property type="entry name" value="TRANSAMINASE"/>
    <property type="match status" value="1"/>
</dbReference>
<dbReference type="InterPro" id="IPR000653">
    <property type="entry name" value="DegT/StrS_aminotransferase"/>
</dbReference>
<dbReference type="InterPro" id="IPR015422">
    <property type="entry name" value="PyrdxlP-dep_Trfase_small"/>
</dbReference>
<evidence type="ECO:0000256" key="3">
    <source>
        <dbReference type="RuleBase" id="RU004508"/>
    </source>
</evidence>